<proteinExistence type="predicted"/>
<gene>
    <name evidence="3" type="ORF">NDU88_005746</name>
</gene>
<organism evidence="3 4">
    <name type="scientific">Pleurodeles waltl</name>
    <name type="common">Iberian ribbed newt</name>
    <dbReference type="NCBI Taxonomy" id="8319"/>
    <lineage>
        <taxon>Eukaryota</taxon>
        <taxon>Metazoa</taxon>
        <taxon>Chordata</taxon>
        <taxon>Craniata</taxon>
        <taxon>Vertebrata</taxon>
        <taxon>Euteleostomi</taxon>
        <taxon>Amphibia</taxon>
        <taxon>Batrachia</taxon>
        <taxon>Caudata</taxon>
        <taxon>Salamandroidea</taxon>
        <taxon>Salamandridae</taxon>
        <taxon>Pleurodelinae</taxon>
        <taxon>Pleurodeles</taxon>
    </lineage>
</organism>
<feature type="region of interest" description="Disordered" evidence="1">
    <location>
        <begin position="172"/>
        <end position="252"/>
    </location>
</feature>
<evidence type="ECO:0000313" key="3">
    <source>
        <dbReference type="EMBL" id="KAJ1085616.1"/>
    </source>
</evidence>
<feature type="compositionally biased region" description="Polar residues" evidence="1">
    <location>
        <begin position="506"/>
        <end position="520"/>
    </location>
</feature>
<reference evidence="3" key="1">
    <citation type="journal article" date="2022" name="bioRxiv">
        <title>Sequencing and chromosome-scale assembly of the giantPleurodeles waltlgenome.</title>
        <authorList>
            <person name="Brown T."/>
            <person name="Elewa A."/>
            <person name="Iarovenko S."/>
            <person name="Subramanian E."/>
            <person name="Araus A.J."/>
            <person name="Petzold A."/>
            <person name="Susuki M."/>
            <person name="Suzuki K.-i.T."/>
            <person name="Hayashi T."/>
            <person name="Toyoda A."/>
            <person name="Oliveira C."/>
            <person name="Osipova E."/>
            <person name="Leigh N.D."/>
            <person name="Simon A."/>
            <person name="Yun M.H."/>
        </authorList>
    </citation>
    <scope>NUCLEOTIDE SEQUENCE</scope>
    <source>
        <strain evidence="3">20211129_DDA</strain>
        <tissue evidence="3">Liver</tissue>
    </source>
</reference>
<evidence type="ECO:0000259" key="2">
    <source>
        <dbReference type="Pfam" id="PF15391"/>
    </source>
</evidence>
<feature type="region of interest" description="Disordered" evidence="1">
    <location>
        <begin position="265"/>
        <end position="377"/>
    </location>
</feature>
<dbReference type="InterPro" id="IPR040120">
    <property type="entry name" value="C19orf44-like"/>
</dbReference>
<feature type="compositionally biased region" description="Basic residues" evidence="1">
    <location>
        <begin position="334"/>
        <end position="343"/>
    </location>
</feature>
<feature type="compositionally biased region" description="Basic and acidic residues" evidence="1">
    <location>
        <begin position="525"/>
        <end position="538"/>
    </location>
</feature>
<feature type="compositionally biased region" description="Low complexity" evidence="1">
    <location>
        <begin position="545"/>
        <end position="562"/>
    </location>
</feature>
<feature type="domain" description="DUF4614" evidence="2">
    <location>
        <begin position="521"/>
        <end position="700"/>
    </location>
</feature>
<feature type="compositionally biased region" description="Basic and acidic residues" evidence="1">
    <location>
        <begin position="224"/>
        <end position="246"/>
    </location>
</feature>
<feature type="compositionally biased region" description="Low complexity" evidence="1">
    <location>
        <begin position="344"/>
        <end position="362"/>
    </location>
</feature>
<feature type="region of interest" description="Disordered" evidence="1">
    <location>
        <begin position="467"/>
        <end position="582"/>
    </location>
</feature>
<feature type="compositionally biased region" description="Polar residues" evidence="1">
    <location>
        <begin position="126"/>
        <end position="156"/>
    </location>
</feature>
<dbReference type="Proteomes" id="UP001066276">
    <property type="component" value="Chromosome 12"/>
</dbReference>
<feature type="compositionally biased region" description="Low complexity" evidence="1">
    <location>
        <begin position="77"/>
        <end position="93"/>
    </location>
</feature>
<feature type="compositionally biased region" description="Low complexity" evidence="1">
    <location>
        <begin position="317"/>
        <end position="326"/>
    </location>
</feature>
<dbReference type="AlphaFoldDB" id="A0AAV7L1S8"/>
<protein>
    <recommendedName>
        <fullName evidence="2">DUF4614 domain-containing protein</fullName>
    </recommendedName>
</protein>
<sequence>MAWPIRARSDSRWSPPRKGAIMFKSHGMRSSALARAQAQLSGQRIPMAPKDTNEELQEYMNALNKKASVLKHKKSSVPDLSDLSDLSTDGLESPKNTKANEAVEPLKDSVGQSRFLKKKQNVEETALSSHTRSSIQNDNLPQPNSTQVRPSTTRSSAALRKLAELENKIKSRKLEVEPSDVDSDLRTSDERPFSARSGSDLSGRGNRFLKKTGVDQRLPGAEVQDQKKVNVRPPDQRRTAAKREVALESDEEEIKRLIGSSVEFSDENDNWWKRPSSTPQQRFGTKVKRTPSPPTKGSPRRSLHRTASFHNQSSVQRAPSRLSSRTPSPPSKGTPRHSRRTRSLSRSPLSSVRSSLNSNSTPRFKLVSRSRTPLSGRSDIKSLDELFSRASVIDSVASESSTDFKMNILSLDDLAPNIQFDTPRKLDKIQKTEEKQSTRSQKNQIIQSLEDTDILPSEDFVRLSRKMTEDTDSASEIATEADDDVEISEHLNIDSTPRTRIRFSGPGQTSSLQGESTARTAYSDDFEKSTHTAVTKDMDSEETMSHPSSYSTSSRTEASSLTPKSPALSSPVRVKKKRGATETKAAVKEVSVQTNDPAFIYHWSNLAGSAVLGPALGGAYTDPVPIASHVVSPDAVEAMTAYSPAVFALNDMLKQQLLLTQQFVEMSRHLHWATLESLESDSYHYITLEETKEYIRKHKPSSLTPEQALEDVLQEMREGQ</sequence>
<dbReference type="PANTHER" id="PTHR22409">
    <property type="entry name" value="CHROMOSOME 19 OPEN READING FRAME 44"/>
    <property type="match status" value="1"/>
</dbReference>
<dbReference type="PANTHER" id="PTHR22409:SF2">
    <property type="entry name" value="CHROMOSOME 19 OPEN READING FRAME 44"/>
    <property type="match status" value="1"/>
</dbReference>
<evidence type="ECO:0000313" key="4">
    <source>
        <dbReference type="Proteomes" id="UP001066276"/>
    </source>
</evidence>
<keyword evidence="4" id="KW-1185">Reference proteome</keyword>
<dbReference type="Pfam" id="PF15391">
    <property type="entry name" value="DUF4614"/>
    <property type="match status" value="1"/>
</dbReference>
<evidence type="ECO:0000256" key="1">
    <source>
        <dbReference type="SAM" id="MobiDB-lite"/>
    </source>
</evidence>
<feature type="compositionally biased region" description="Basic and acidic residues" evidence="1">
    <location>
        <begin position="183"/>
        <end position="193"/>
    </location>
</feature>
<name>A0AAV7L1S8_PLEWA</name>
<feature type="region of interest" description="Disordered" evidence="1">
    <location>
        <begin position="70"/>
        <end position="159"/>
    </location>
</feature>
<dbReference type="InterPro" id="IPR027884">
    <property type="entry name" value="DUF4614"/>
</dbReference>
<dbReference type="EMBL" id="JANPWB010000016">
    <property type="protein sequence ID" value="KAJ1085616.1"/>
    <property type="molecule type" value="Genomic_DNA"/>
</dbReference>
<comment type="caution">
    <text evidence="3">The sequence shown here is derived from an EMBL/GenBank/DDBJ whole genome shotgun (WGS) entry which is preliminary data.</text>
</comment>
<accession>A0AAV7L1S8</accession>